<dbReference type="InterPro" id="IPR000719">
    <property type="entry name" value="Prot_kinase_dom"/>
</dbReference>
<dbReference type="GO" id="GO:0005524">
    <property type="term" value="F:ATP binding"/>
    <property type="evidence" value="ECO:0007669"/>
    <property type="project" value="InterPro"/>
</dbReference>
<organism evidence="3 4">
    <name type="scientific">Hyunsoonleella pacifica</name>
    <dbReference type="NCBI Taxonomy" id="1080224"/>
    <lineage>
        <taxon>Bacteria</taxon>
        <taxon>Pseudomonadati</taxon>
        <taxon>Bacteroidota</taxon>
        <taxon>Flavobacteriia</taxon>
        <taxon>Flavobacteriales</taxon>
        <taxon>Flavobacteriaceae</taxon>
    </lineage>
</organism>
<dbReference type="AlphaFoldDB" id="A0A4V2JB89"/>
<evidence type="ECO:0000259" key="2">
    <source>
        <dbReference type="PROSITE" id="PS50011"/>
    </source>
</evidence>
<dbReference type="Gene3D" id="1.10.510.10">
    <property type="entry name" value="Transferase(Phosphotransferase) domain 1"/>
    <property type="match status" value="1"/>
</dbReference>
<dbReference type="PRINTS" id="PR01950">
    <property type="entry name" value="LANCSUPER"/>
</dbReference>
<dbReference type="Pfam" id="PF25816">
    <property type="entry name" value="RamC_N"/>
    <property type="match status" value="1"/>
</dbReference>
<dbReference type="OrthoDB" id="9148343at2"/>
<dbReference type="GO" id="GO:0005975">
    <property type="term" value="P:carbohydrate metabolic process"/>
    <property type="evidence" value="ECO:0007669"/>
    <property type="project" value="InterPro"/>
</dbReference>
<dbReference type="Gene3D" id="1.50.10.10">
    <property type="match status" value="1"/>
</dbReference>
<dbReference type="InterPro" id="IPR057929">
    <property type="entry name" value="RamC_N"/>
</dbReference>
<feature type="binding site" evidence="1">
    <location>
        <position position="789"/>
    </location>
    <ligand>
        <name>Zn(2+)</name>
        <dbReference type="ChEBI" id="CHEBI:29105"/>
    </ligand>
</feature>
<dbReference type="PANTHER" id="PTHR44167:SF24">
    <property type="entry name" value="SERINE_THREONINE-PROTEIN KINASE CHK2"/>
    <property type="match status" value="1"/>
</dbReference>
<dbReference type="GO" id="GO:0046872">
    <property type="term" value="F:metal ion binding"/>
    <property type="evidence" value="ECO:0007669"/>
    <property type="project" value="UniProtKB-KW"/>
</dbReference>
<dbReference type="GO" id="GO:0031179">
    <property type="term" value="P:peptide modification"/>
    <property type="evidence" value="ECO:0007669"/>
    <property type="project" value="InterPro"/>
</dbReference>
<dbReference type="InterPro" id="IPR007822">
    <property type="entry name" value="LANC-like"/>
</dbReference>
<dbReference type="Pfam" id="PF05147">
    <property type="entry name" value="LANC_like"/>
    <property type="match status" value="1"/>
</dbReference>
<evidence type="ECO:0000313" key="4">
    <source>
        <dbReference type="Proteomes" id="UP000292372"/>
    </source>
</evidence>
<dbReference type="GO" id="GO:0004672">
    <property type="term" value="F:protein kinase activity"/>
    <property type="evidence" value="ECO:0007669"/>
    <property type="project" value="InterPro"/>
</dbReference>
<dbReference type="PROSITE" id="PS50011">
    <property type="entry name" value="PROTEIN_KINASE_DOM"/>
    <property type="match status" value="1"/>
</dbReference>
<dbReference type="SMART" id="SM01260">
    <property type="entry name" value="LANC_like"/>
    <property type="match status" value="1"/>
</dbReference>
<keyword evidence="1" id="KW-0862">Zinc</keyword>
<dbReference type="EMBL" id="SIRS01000002">
    <property type="protein sequence ID" value="TBN17788.1"/>
    <property type="molecule type" value="Genomic_DNA"/>
</dbReference>
<dbReference type="PANTHER" id="PTHR44167">
    <property type="entry name" value="OVARIAN-SPECIFIC SERINE/THREONINE-PROTEIN KINASE LOK-RELATED"/>
    <property type="match status" value="1"/>
</dbReference>
<dbReference type="InterPro" id="IPR011009">
    <property type="entry name" value="Kinase-like_dom_sf"/>
</dbReference>
<feature type="binding site" evidence="1">
    <location>
        <position position="790"/>
    </location>
    <ligand>
        <name>Zn(2+)</name>
        <dbReference type="ChEBI" id="CHEBI:29105"/>
    </ligand>
</feature>
<reference evidence="3 4" key="1">
    <citation type="journal article" date="2015" name="Int. J. Syst. Evol. Microbiol.">
        <title>Hyunsoonleella pacifica sp. nov., isolated from seawater of South Pacific Gyre.</title>
        <authorList>
            <person name="Gao X."/>
            <person name="Zhang Z."/>
            <person name="Dai X."/>
            <person name="Zhang X.H."/>
        </authorList>
    </citation>
    <scope>NUCLEOTIDE SEQUENCE [LARGE SCALE GENOMIC DNA]</scope>
    <source>
        <strain evidence="3 4">SW033</strain>
    </source>
</reference>
<dbReference type="InterPro" id="IPR012341">
    <property type="entry name" value="6hp_glycosidase-like_sf"/>
</dbReference>
<protein>
    <recommendedName>
        <fullName evidence="2">Protein kinase domain-containing protein</fullName>
    </recommendedName>
</protein>
<sequence length="876" mass="100711">METYKNILEKHHIDFEEKQPWLICGKTNLVQGWKLHVSTTPNKIHQLFTIICPYLKQNKIAFKIIANKQLCIQLNDGDLGVTQIGKTMTIYPENETVAKQIITYIKQRTDFKFTGPKISTDIRLGSILYTRYGGYNPIIEYDRFGRKKLMIYDPYNNLIEDNYTSHLDLKYYKFPFNEFKYEIPQEERSKLLFNQYLILDVLKSHPKGQVFRGIDISNKENIKPVVIKQAVANIFCDEDSDRDIINRLNSQFQLSKKIKNINIPTPYDLKKYKENHYLITEYIDGGNLEHKVFELLSTSTFKASKLQTKKLLINYAIQLIEEVIRLHDQGIVHRDLSASNILVSKNDFIYLSDFELAYDLNNSSEHPFKGGTDGFMSLEQKENMEPKFEDDIYSVGAIITLIFTGLDPRRVLKGTLSQIKKRLLHLAGGDIEIVLDDLLNCFKPSNDRPSLAYLKSKFKQIKFKEVSNKKSSFSITKQELTTSINNCISSIAHTVYTLDDLWFSETIDKSNHEQNNKASNKTFYGSLNRGISGVLYVMAHAKISGFDITSNSKIIDKSISYLKNNYDVNINKNLLPGLHFGTAGIAVSIAYCISSGILPRNNENLDFIKKSLIRDLDWSDYTHGAAGQGMACLKVMELIGFDKDVEMFLQKCYGYLKTKQEAQGYWVIEEGVDGISGETMCGFAHGVAGIANFVLSYYKYSQNIEALVCAEKAAEWLYKNKIDKETYYEWTFSETNQEIWNWWCHGATGIAIFFLNIYDITKKEKYLNVITKSLNAVNNKPNFPNLSLCHGLSGIGEILLHAYGITNNRSYPDRINWVLGVLLNSFIKENNSMYWLTENPDYPTADFFVGNGGILYFLIDYYNMFYQNRDARFPIT</sequence>
<name>A0A4V2JB89_9FLAO</name>
<keyword evidence="4" id="KW-1185">Reference proteome</keyword>
<gene>
    <name evidence="3" type="ORF">EYD46_05610</name>
</gene>
<dbReference type="Proteomes" id="UP000292372">
    <property type="component" value="Unassembled WGS sequence"/>
</dbReference>
<accession>A0A4V2JB89</accession>
<evidence type="ECO:0000313" key="3">
    <source>
        <dbReference type="EMBL" id="TBN17788.1"/>
    </source>
</evidence>
<evidence type="ECO:0000256" key="1">
    <source>
        <dbReference type="PIRSR" id="PIRSR607822-1"/>
    </source>
</evidence>
<dbReference type="Pfam" id="PF00069">
    <property type="entry name" value="Pkinase"/>
    <property type="match status" value="1"/>
</dbReference>
<comment type="caution">
    <text evidence="3">The sequence shown here is derived from an EMBL/GenBank/DDBJ whole genome shotgun (WGS) entry which is preliminary data.</text>
</comment>
<dbReference type="SUPFAM" id="SSF56112">
    <property type="entry name" value="Protein kinase-like (PK-like)"/>
    <property type="match status" value="1"/>
</dbReference>
<dbReference type="SUPFAM" id="SSF158745">
    <property type="entry name" value="LanC-like"/>
    <property type="match status" value="1"/>
</dbReference>
<dbReference type="InterPro" id="IPR008266">
    <property type="entry name" value="Tyr_kinase_AS"/>
</dbReference>
<dbReference type="PROSITE" id="PS00109">
    <property type="entry name" value="PROTEIN_KINASE_TYR"/>
    <property type="match status" value="1"/>
</dbReference>
<keyword evidence="1" id="KW-0479">Metal-binding</keyword>
<dbReference type="RefSeq" id="WP_130936078.1">
    <property type="nucleotide sequence ID" value="NZ_BMEE01000001.1"/>
</dbReference>
<feature type="domain" description="Protein kinase" evidence="2">
    <location>
        <begin position="196"/>
        <end position="463"/>
    </location>
</feature>
<proteinExistence type="predicted"/>
<feature type="binding site" evidence="1">
    <location>
        <position position="744"/>
    </location>
    <ligand>
        <name>Zn(2+)</name>
        <dbReference type="ChEBI" id="CHEBI:29105"/>
    </ligand>
</feature>